<proteinExistence type="predicted"/>
<evidence type="ECO:0000313" key="3">
    <source>
        <dbReference type="Proteomes" id="UP000245021"/>
    </source>
</evidence>
<sequence>MGNALNFTLKTSPTYTTGFAYFNGASNMTMSAGFTLSGIFQSSKSTTAGDVASGTNGPFGVGDGMGFFLTPASKTQMSTNFNNAPIPPIAADPAWGNPTTNPRGGGLGIAGLTNSVFAGRDFYNNTTGYGTGYALGPLDGSDGAGGTSQGTTGIATQISIRTTDGTGALVRTGYATKAAPGYPFTMVPILNTETQTLPTTQNERITITWAPNGSTNAQGQITGTLTLTEQPLNSSFATKNSAVTTSQTITVNSTMNIGAFGSTGGLTGNLSLDLSSLTFSGQKGTEPVIVNYLNNSSKAVIAPSTTITANISDIIGTAAAATTPSTVNATGNSYNFVPPALAGYTTTSYGTAVTVQSYDPTVSNNPNVINVAYTPLTNNVLTFSNASGNAASFPTVTYNNLTTGTAIPSSVTTDLTGKIPAGYYISAIKQGTTTIASGGTTSATLNGLTVAGLTVGADTSGTGANAYTVVLSAQPTATGTYTYATGALNTPAAPSFGSYQGDVGTALPTTTINTTMNGKVPAGYYISSIAGTNMTTVTGTQTNPAQFPTGTAAPTFAASGNSYTVTLAPITQSVTFNYQFSSSTGGLPGEKDTPGANGVAGKLVTGAVSGNTSWTGTLPNSTTVSGAVGSVVPTQTPVLPAIFLTSGGTAGWKNPLPNGNLTSISSFNAPYTIWINTNDGYIWAQTGTYTYTAYTAATGAVVSGKTMGGTANGQTAMSIFQTSTSANAIYKNFLAAAGNYTFIVVPNQATLKWTISDANNPNDPVNGTSGNTQNVSAGSLPDVTQQAITAAGYASAADMAAAGIKITGYTWQGKTFNVADYGYSLSATYAAMLATAGGLSAPNQTVTINVASDNTAISSNATNTIPKTARYTPVTDITSALDADGGDDNGDGGESVNGAPVGVVIIGSDSSNSSYLYMGNATDNVQASSNPMENGNYAETFYALTLQGVTDYNNWLASNPNATVGDFIQSGAAQASDYVMSTTALIVTDFSLPFTGGAGLAGLVALAGIVTAGSVAIRKRKKQEENINEEER</sequence>
<organism evidence="2 3">
    <name type="scientific">Lactococcus termiticola</name>
    <dbReference type="NCBI Taxonomy" id="2169526"/>
    <lineage>
        <taxon>Bacteria</taxon>
        <taxon>Bacillati</taxon>
        <taxon>Bacillota</taxon>
        <taxon>Bacilli</taxon>
        <taxon>Lactobacillales</taxon>
        <taxon>Streptococcaceae</taxon>
        <taxon>Lactococcus</taxon>
    </lineage>
</organism>
<evidence type="ECO:0000256" key="1">
    <source>
        <dbReference type="SAM" id="Phobius"/>
    </source>
</evidence>
<dbReference type="Proteomes" id="UP000245021">
    <property type="component" value="Unassembled WGS sequence"/>
</dbReference>
<reference evidence="2 3" key="1">
    <citation type="journal article" date="2018" name="Genome Announc.">
        <title>Draft Genome Sequence of Lactococcus sp. Strain NtB2 (JCM 32569), Isolated from the Gut of the Higher Termite Nasutitermes takasagoensis.</title>
        <authorList>
            <person name="Noda S."/>
            <person name="Aihara C."/>
            <person name="Yuki M."/>
            <person name="Ohkuma M."/>
        </authorList>
    </citation>
    <scope>NUCLEOTIDE SEQUENCE [LARGE SCALE GENOMIC DNA]</scope>
    <source>
        <strain evidence="2 3">NtB2</strain>
    </source>
</reference>
<dbReference type="AlphaFoldDB" id="A0A2R5HF87"/>
<feature type="transmembrane region" description="Helical" evidence="1">
    <location>
        <begin position="990"/>
        <end position="1017"/>
    </location>
</feature>
<keyword evidence="1" id="KW-0472">Membrane</keyword>
<keyword evidence="1" id="KW-1133">Transmembrane helix</keyword>
<dbReference type="EMBL" id="BFFO01000001">
    <property type="protein sequence ID" value="GBG95955.1"/>
    <property type="molecule type" value="Genomic_DNA"/>
</dbReference>
<keyword evidence="3" id="KW-1185">Reference proteome</keyword>
<comment type="caution">
    <text evidence="2">The sequence shown here is derived from an EMBL/GenBank/DDBJ whole genome shotgun (WGS) entry which is preliminary data.</text>
</comment>
<protein>
    <submittedName>
        <fullName evidence="2">Uncharacterized protein</fullName>
    </submittedName>
</protein>
<name>A0A2R5HF87_9LACT</name>
<evidence type="ECO:0000313" key="2">
    <source>
        <dbReference type="EMBL" id="GBG95955.1"/>
    </source>
</evidence>
<keyword evidence="1" id="KW-0812">Transmembrane</keyword>
<gene>
    <name evidence="2" type="ORF">NtB2_00057</name>
</gene>
<accession>A0A2R5HF87</accession>